<dbReference type="Proteomes" id="UP000190648">
    <property type="component" value="Unassembled WGS sequence"/>
</dbReference>
<dbReference type="AlphaFoldDB" id="A0A1V4J6M7"/>
<comment type="caution">
    <text evidence="1">The sequence shown here is derived from an EMBL/GenBank/DDBJ whole genome shotgun (WGS) entry which is preliminary data.</text>
</comment>
<gene>
    <name evidence="1" type="ORF">AV530_001936</name>
</gene>
<proteinExistence type="predicted"/>
<reference evidence="1 2" key="1">
    <citation type="submission" date="2016-02" db="EMBL/GenBank/DDBJ databases">
        <title>Band-tailed pigeon sequencing and assembly.</title>
        <authorList>
            <person name="Soares A.E."/>
            <person name="Novak B.J."/>
            <person name="Rice E.S."/>
            <person name="O'Connell B."/>
            <person name="Chang D."/>
            <person name="Weber S."/>
            <person name="Shapiro B."/>
        </authorList>
    </citation>
    <scope>NUCLEOTIDE SEQUENCE [LARGE SCALE GENOMIC DNA]</scope>
    <source>
        <strain evidence="1">BTP2013</strain>
        <tissue evidence="1">Blood</tissue>
    </source>
</reference>
<protein>
    <submittedName>
        <fullName evidence="1">Uncharacterized protein</fullName>
    </submittedName>
</protein>
<evidence type="ECO:0000313" key="1">
    <source>
        <dbReference type="EMBL" id="OPJ67684.1"/>
    </source>
</evidence>
<keyword evidence="2" id="KW-1185">Reference proteome</keyword>
<evidence type="ECO:0000313" key="2">
    <source>
        <dbReference type="Proteomes" id="UP000190648"/>
    </source>
</evidence>
<dbReference type="EMBL" id="LSYS01008925">
    <property type="protein sequence ID" value="OPJ67684.1"/>
    <property type="molecule type" value="Genomic_DNA"/>
</dbReference>
<name>A0A1V4J6M7_PATFA</name>
<accession>A0A1V4J6M7</accession>
<sequence length="75" mass="8562">MRQKLVRKEEEVTKHCEAIFTTPGRVFISERRKRAGAQRARGAWLRDFREELPEAAGAAETHAQEVRGSLPLDIC</sequence>
<organism evidence="1 2">
    <name type="scientific">Patagioenas fasciata monilis</name>
    <dbReference type="NCBI Taxonomy" id="372326"/>
    <lineage>
        <taxon>Eukaryota</taxon>
        <taxon>Metazoa</taxon>
        <taxon>Chordata</taxon>
        <taxon>Craniata</taxon>
        <taxon>Vertebrata</taxon>
        <taxon>Euteleostomi</taxon>
        <taxon>Archelosauria</taxon>
        <taxon>Archosauria</taxon>
        <taxon>Dinosauria</taxon>
        <taxon>Saurischia</taxon>
        <taxon>Theropoda</taxon>
        <taxon>Coelurosauria</taxon>
        <taxon>Aves</taxon>
        <taxon>Neognathae</taxon>
        <taxon>Neoaves</taxon>
        <taxon>Columbimorphae</taxon>
        <taxon>Columbiformes</taxon>
        <taxon>Columbidae</taxon>
        <taxon>Patagioenas</taxon>
    </lineage>
</organism>